<evidence type="ECO:0000256" key="10">
    <source>
        <dbReference type="SAM" id="SignalP"/>
    </source>
</evidence>
<evidence type="ECO:0000256" key="7">
    <source>
        <dbReference type="ARBA" id="ARBA00023237"/>
    </source>
</evidence>
<evidence type="ECO:0000256" key="3">
    <source>
        <dbReference type="ARBA" id="ARBA00022448"/>
    </source>
</evidence>
<keyword evidence="10" id="KW-0732">Signal</keyword>
<keyword evidence="3" id="KW-0813">Transport</keyword>
<dbReference type="Pfam" id="PF02321">
    <property type="entry name" value="OEP"/>
    <property type="match status" value="2"/>
</dbReference>
<evidence type="ECO:0000256" key="9">
    <source>
        <dbReference type="SAM" id="MobiDB-lite"/>
    </source>
</evidence>
<evidence type="ECO:0000313" key="12">
    <source>
        <dbReference type="Proteomes" id="UP000189733"/>
    </source>
</evidence>
<protein>
    <submittedName>
        <fullName evidence="11">Outer membrane protein</fullName>
    </submittedName>
</protein>
<evidence type="ECO:0000256" key="5">
    <source>
        <dbReference type="ARBA" id="ARBA00022692"/>
    </source>
</evidence>
<dbReference type="Gene3D" id="1.20.1600.10">
    <property type="entry name" value="Outer membrane efflux proteins (OEP)"/>
    <property type="match status" value="1"/>
</dbReference>
<feature type="coiled-coil region" evidence="8">
    <location>
        <begin position="152"/>
        <end position="210"/>
    </location>
</feature>
<keyword evidence="5" id="KW-0812">Transmembrane</keyword>
<evidence type="ECO:0000256" key="8">
    <source>
        <dbReference type="SAM" id="Coils"/>
    </source>
</evidence>
<accession>A0A1T4VES8</accession>
<dbReference type="RefSeq" id="WP_078683453.1">
    <property type="nucleotide sequence ID" value="NZ_FUYA01000001.1"/>
</dbReference>
<reference evidence="11 12" key="1">
    <citation type="submission" date="2017-02" db="EMBL/GenBank/DDBJ databases">
        <authorList>
            <person name="Peterson S.W."/>
        </authorList>
    </citation>
    <scope>NUCLEOTIDE SEQUENCE [LARGE SCALE GENOMIC DNA]</scope>
    <source>
        <strain evidence="11 12">DSM 18034</strain>
    </source>
</reference>
<comment type="similarity">
    <text evidence="2">Belongs to the outer membrane factor (OMF) (TC 1.B.17) family.</text>
</comment>
<dbReference type="OrthoDB" id="9814032at2"/>
<dbReference type="AlphaFoldDB" id="A0A1T4VES8"/>
<evidence type="ECO:0000313" key="11">
    <source>
        <dbReference type="EMBL" id="SKA63388.1"/>
    </source>
</evidence>
<dbReference type="GO" id="GO:1990281">
    <property type="term" value="C:efflux pump complex"/>
    <property type="evidence" value="ECO:0007669"/>
    <property type="project" value="TreeGrafter"/>
</dbReference>
<proteinExistence type="inferred from homology"/>
<evidence type="ECO:0000256" key="1">
    <source>
        <dbReference type="ARBA" id="ARBA00004442"/>
    </source>
</evidence>
<keyword evidence="6" id="KW-0472">Membrane</keyword>
<dbReference type="InterPro" id="IPR051906">
    <property type="entry name" value="TolC-like"/>
</dbReference>
<dbReference type="GO" id="GO:0015562">
    <property type="term" value="F:efflux transmembrane transporter activity"/>
    <property type="evidence" value="ECO:0007669"/>
    <property type="project" value="InterPro"/>
</dbReference>
<evidence type="ECO:0000256" key="4">
    <source>
        <dbReference type="ARBA" id="ARBA00022452"/>
    </source>
</evidence>
<dbReference type="InterPro" id="IPR003423">
    <property type="entry name" value="OMP_efflux"/>
</dbReference>
<dbReference type="PANTHER" id="PTHR30026:SF20">
    <property type="entry name" value="OUTER MEMBRANE PROTEIN TOLC"/>
    <property type="match status" value="1"/>
</dbReference>
<gene>
    <name evidence="11" type="ORF">SAMN02745702_00125</name>
</gene>
<dbReference type="EMBL" id="FUYA01000001">
    <property type="protein sequence ID" value="SKA63388.1"/>
    <property type="molecule type" value="Genomic_DNA"/>
</dbReference>
<keyword evidence="12" id="KW-1185">Reference proteome</keyword>
<keyword evidence="7" id="KW-0998">Cell outer membrane</keyword>
<name>A0A1T4VES8_9BACT</name>
<feature type="region of interest" description="Disordered" evidence="9">
    <location>
        <begin position="74"/>
        <end position="94"/>
    </location>
</feature>
<dbReference type="PANTHER" id="PTHR30026">
    <property type="entry name" value="OUTER MEMBRANE PROTEIN TOLC"/>
    <property type="match status" value="1"/>
</dbReference>
<keyword evidence="8" id="KW-0175">Coiled coil</keyword>
<dbReference type="SUPFAM" id="SSF56954">
    <property type="entry name" value="Outer membrane efflux proteins (OEP)"/>
    <property type="match status" value="1"/>
</dbReference>
<comment type="subcellular location">
    <subcellularLocation>
        <location evidence="1">Cell outer membrane</location>
    </subcellularLocation>
</comment>
<keyword evidence="4" id="KW-1134">Transmembrane beta strand</keyword>
<feature type="compositionally biased region" description="Basic and acidic residues" evidence="9">
    <location>
        <begin position="79"/>
        <end position="94"/>
    </location>
</feature>
<evidence type="ECO:0000256" key="6">
    <source>
        <dbReference type="ARBA" id="ARBA00023136"/>
    </source>
</evidence>
<organism evidence="11 12">
    <name type="scientific">Desulfobaculum bizertense DSM 18034</name>
    <dbReference type="NCBI Taxonomy" id="1121442"/>
    <lineage>
        <taxon>Bacteria</taxon>
        <taxon>Pseudomonadati</taxon>
        <taxon>Thermodesulfobacteriota</taxon>
        <taxon>Desulfovibrionia</taxon>
        <taxon>Desulfovibrionales</taxon>
        <taxon>Desulfovibrionaceae</taxon>
        <taxon>Desulfobaculum</taxon>
    </lineage>
</organism>
<feature type="chain" id="PRO_5013001666" evidence="10">
    <location>
        <begin position="26"/>
        <end position="444"/>
    </location>
</feature>
<dbReference type="GO" id="GO:0015288">
    <property type="term" value="F:porin activity"/>
    <property type="evidence" value="ECO:0007669"/>
    <property type="project" value="TreeGrafter"/>
</dbReference>
<dbReference type="Proteomes" id="UP000189733">
    <property type="component" value="Unassembled WGS sequence"/>
</dbReference>
<evidence type="ECO:0000256" key="2">
    <source>
        <dbReference type="ARBA" id="ARBA00007613"/>
    </source>
</evidence>
<feature type="signal peptide" evidence="10">
    <location>
        <begin position="1"/>
        <end position="25"/>
    </location>
</feature>
<sequence>MKTPGLRVTLFALVLAVFSAVPALAETTVYNMEQAVRRALEANPSILAARHDLQGAEEGRKSARGAFLPSATAQYGYTHTDHDKPKPRKTGEAQREADLWNAGLNVHQDIFTGWRILSTYQRSVLSKDQTAATLQNAELTLVGLVQQNFLGLLKAREDVRAAQDSLARLQEQLKVTRAFYDVGLKPRLDVLQAEVDLAQAEDNLIESKNSVETQHARLNTLLNIPLTADVEYEGSLDYTPFSQTIEQVLTRAYHNRPDLYIAAKSVEIALKDESIARSGYYPQLGADFDWTTFGDDPAASGSDLVKTEFSEWSIGVNATWTFWEWGENYYAVQQAKENVKSLISTADNTRQEATFDVKSNHLSIFKAAESIKVNRKAVEAAQEGYRMAVARYQAQVGTNTDVLDAQERLTNAEADLIAALADYRIALSRMYVSMGEKNLTLEAQ</sequence>
<dbReference type="GO" id="GO:0009279">
    <property type="term" value="C:cell outer membrane"/>
    <property type="evidence" value="ECO:0007669"/>
    <property type="project" value="UniProtKB-SubCell"/>
</dbReference>
<dbReference type="STRING" id="1121442.SAMN02745702_00125"/>